<dbReference type="STRING" id="1300341.I595_3031"/>
<dbReference type="AlphaFoldDB" id="A0A0N8H3N3"/>
<sequence length="89" mass="10337">MSKTITPDGNKLTGLFCNFFGHHFVVSKRVTEHINEYRCIHCQKQVSTDERGKLSTLTPQIQEINNTLEDMYQKRNRRSVRKTVPKSVA</sequence>
<dbReference type="RefSeq" id="WP_054560017.1">
    <property type="nucleotide sequence ID" value="NZ_LDJX01000006.1"/>
</dbReference>
<dbReference type="OrthoDB" id="1450221at2"/>
<name>A0A0N8H3N3_9FLAO</name>
<proteinExistence type="predicted"/>
<protein>
    <submittedName>
        <fullName evidence="1">Uncharacterized protein</fullName>
    </submittedName>
</protein>
<evidence type="ECO:0000313" key="1">
    <source>
        <dbReference type="EMBL" id="KPM31052.1"/>
    </source>
</evidence>
<keyword evidence="2" id="KW-1185">Reference proteome</keyword>
<evidence type="ECO:0000313" key="2">
    <source>
        <dbReference type="Proteomes" id="UP000050280"/>
    </source>
</evidence>
<reference evidence="1 2" key="1">
    <citation type="submission" date="2015-09" db="EMBL/GenBank/DDBJ databases">
        <title>Genome sequence of the marine flavobacterium Croceitalea dokdonensis DOKDO 023 that contains proton- and sodium-pumping rhodopsins.</title>
        <authorList>
            <person name="Kwon S.-K."/>
            <person name="Lee H.K."/>
            <person name="Kwak M.-J."/>
            <person name="Kim J.F."/>
        </authorList>
    </citation>
    <scope>NUCLEOTIDE SEQUENCE [LARGE SCALE GENOMIC DNA]</scope>
    <source>
        <strain evidence="1 2">DOKDO 023</strain>
    </source>
</reference>
<comment type="caution">
    <text evidence="1">The sequence shown here is derived from an EMBL/GenBank/DDBJ whole genome shotgun (WGS) entry which is preliminary data.</text>
</comment>
<dbReference type="EMBL" id="LDJX01000006">
    <property type="protein sequence ID" value="KPM31052.1"/>
    <property type="molecule type" value="Genomic_DNA"/>
</dbReference>
<dbReference type="Proteomes" id="UP000050280">
    <property type="component" value="Unassembled WGS sequence"/>
</dbReference>
<gene>
    <name evidence="1" type="ORF">I595_3031</name>
</gene>
<accession>A0A0N8H3N3</accession>
<organism evidence="1 2">
    <name type="scientific">Croceitalea dokdonensis DOKDO 023</name>
    <dbReference type="NCBI Taxonomy" id="1300341"/>
    <lineage>
        <taxon>Bacteria</taxon>
        <taxon>Pseudomonadati</taxon>
        <taxon>Bacteroidota</taxon>
        <taxon>Flavobacteriia</taxon>
        <taxon>Flavobacteriales</taxon>
        <taxon>Flavobacteriaceae</taxon>
        <taxon>Croceitalea</taxon>
    </lineage>
</organism>